<evidence type="ECO:0000313" key="3">
    <source>
        <dbReference type="Proteomes" id="UP001633002"/>
    </source>
</evidence>
<dbReference type="PANTHER" id="PTHR34958">
    <property type="entry name" value="CONDITIONAL LOSS-OF-GROWTH 1"/>
    <property type="match status" value="1"/>
</dbReference>
<name>A0ABD3H6Z6_9MARC</name>
<dbReference type="PANTHER" id="PTHR34958:SF1">
    <property type="entry name" value="ARMADILLO-LIKE HELICAL DOMAIN-CONTAINING PROTEIN"/>
    <property type="match status" value="1"/>
</dbReference>
<dbReference type="EMBL" id="JBJQOH010000004">
    <property type="protein sequence ID" value="KAL3687238.1"/>
    <property type="molecule type" value="Genomic_DNA"/>
</dbReference>
<keyword evidence="1" id="KW-0812">Transmembrane</keyword>
<evidence type="ECO:0000313" key="2">
    <source>
        <dbReference type="EMBL" id="KAL3687238.1"/>
    </source>
</evidence>
<keyword evidence="3" id="KW-1185">Reference proteome</keyword>
<keyword evidence="1" id="KW-0472">Membrane</keyword>
<dbReference type="Proteomes" id="UP001633002">
    <property type="component" value="Unassembled WGS sequence"/>
</dbReference>
<keyword evidence="1" id="KW-1133">Transmembrane helix</keyword>
<gene>
    <name evidence="2" type="ORF">R1sor_013547</name>
</gene>
<comment type="caution">
    <text evidence="2">The sequence shown here is derived from an EMBL/GenBank/DDBJ whole genome shotgun (WGS) entry which is preliminary data.</text>
</comment>
<organism evidence="2 3">
    <name type="scientific">Riccia sorocarpa</name>
    <dbReference type="NCBI Taxonomy" id="122646"/>
    <lineage>
        <taxon>Eukaryota</taxon>
        <taxon>Viridiplantae</taxon>
        <taxon>Streptophyta</taxon>
        <taxon>Embryophyta</taxon>
        <taxon>Marchantiophyta</taxon>
        <taxon>Marchantiopsida</taxon>
        <taxon>Marchantiidae</taxon>
        <taxon>Marchantiales</taxon>
        <taxon>Ricciaceae</taxon>
        <taxon>Riccia</taxon>
    </lineage>
</organism>
<sequence length="161" mass="18160">MSTIQLADQETTHQYSSLMILRLAFIGILLPLMFKHELLDPSLTEFSASWRQFGDMGFGQRPTFSGKGSAYHAGVAEVGGEELLRSLLDDMDSRVGYYTSAFLPKRMLTKVPGKYQRMLHNLVFKAQQSNNAKLLENPYLQMRGRPQLSSECDSPSFQSES</sequence>
<evidence type="ECO:0000256" key="1">
    <source>
        <dbReference type="SAM" id="Phobius"/>
    </source>
</evidence>
<dbReference type="AlphaFoldDB" id="A0ABD3H6Z6"/>
<reference evidence="2 3" key="1">
    <citation type="submission" date="2024-09" db="EMBL/GenBank/DDBJ databases">
        <title>Chromosome-scale assembly of Riccia sorocarpa.</title>
        <authorList>
            <person name="Paukszto L."/>
        </authorList>
    </citation>
    <scope>NUCLEOTIDE SEQUENCE [LARGE SCALE GENOMIC DNA]</scope>
    <source>
        <strain evidence="2">LP-2024</strain>
        <tissue evidence="2">Aerial parts of the thallus</tissue>
    </source>
</reference>
<feature type="transmembrane region" description="Helical" evidence="1">
    <location>
        <begin position="15"/>
        <end position="34"/>
    </location>
</feature>
<accession>A0ABD3H6Z6</accession>
<protein>
    <submittedName>
        <fullName evidence="2">Uncharacterized protein</fullName>
    </submittedName>
</protein>
<proteinExistence type="predicted"/>